<evidence type="ECO:0000256" key="1">
    <source>
        <dbReference type="SAM" id="MobiDB-lite"/>
    </source>
</evidence>
<dbReference type="InterPro" id="IPR012677">
    <property type="entry name" value="Nucleotide-bd_a/b_plait_sf"/>
</dbReference>
<dbReference type="CDD" id="cd00590">
    <property type="entry name" value="RRM_SF"/>
    <property type="match status" value="1"/>
</dbReference>
<dbReference type="PROSITE" id="PS50102">
    <property type="entry name" value="RRM"/>
    <property type="match status" value="1"/>
</dbReference>
<feature type="region of interest" description="Disordered" evidence="1">
    <location>
        <begin position="1"/>
        <end position="36"/>
    </location>
</feature>
<proteinExistence type="predicted"/>
<feature type="compositionally biased region" description="Basic and acidic residues" evidence="1">
    <location>
        <begin position="16"/>
        <end position="30"/>
    </location>
</feature>
<dbReference type="EMBL" id="OB674310">
    <property type="protein sequence ID" value="CAD7235709.1"/>
    <property type="molecule type" value="Genomic_DNA"/>
</dbReference>
<feature type="non-terminal residue" evidence="2">
    <location>
        <position position="1"/>
    </location>
</feature>
<organism evidence="2">
    <name type="scientific">Cyprideis torosa</name>
    <dbReference type="NCBI Taxonomy" id="163714"/>
    <lineage>
        <taxon>Eukaryota</taxon>
        <taxon>Metazoa</taxon>
        <taxon>Ecdysozoa</taxon>
        <taxon>Arthropoda</taxon>
        <taxon>Crustacea</taxon>
        <taxon>Oligostraca</taxon>
        <taxon>Ostracoda</taxon>
        <taxon>Podocopa</taxon>
        <taxon>Podocopida</taxon>
        <taxon>Cytherocopina</taxon>
        <taxon>Cytheroidea</taxon>
        <taxon>Cytherideidae</taxon>
        <taxon>Cyprideis</taxon>
    </lineage>
</organism>
<gene>
    <name evidence="2" type="ORF">CTOB1V02_LOCUS13524</name>
</gene>
<evidence type="ECO:0000313" key="2">
    <source>
        <dbReference type="EMBL" id="CAD7235709.1"/>
    </source>
</evidence>
<dbReference type="InterPro" id="IPR000504">
    <property type="entry name" value="RRM_dom"/>
</dbReference>
<dbReference type="GO" id="GO:0003723">
    <property type="term" value="F:RNA binding"/>
    <property type="evidence" value="ECO:0007669"/>
    <property type="project" value="UniProtKB-UniRule"/>
</dbReference>
<dbReference type="OrthoDB" id="3800936at2759"/>
<dbReference type="SMART" id="SM00360">
    <property type="entry name" value="RRM"/>
    <property type="match status" value="1"/>
</dbReference>
<dbReference type="Gene3D" id="3.30.70.330">
    <property type="match status" value="1"/>
</dbReference>
<name>A0A7R8ZSW2_9CRUS</name>
<accession>A0A7R8ZSW2</accession>
<dbReference type="AlphaFoldDB" id="A0A7R8ZSW2"/>
<sequence>MEEANMESESNPVESSSEKSKTESDTRQPEEEGTGVYIQGIVKGTTEETFRQYFQNAYGKVLAIELPRDPTTMDCLGYGTIHFQQRKSAMQAVKNLGGLGYHIRLSEAPELDESNIYFS</sequence>
<dbReference type="SUPFAM" id="SSF54928">
    <property type="entry name" value="RNA-binding domain, RBD"/>
    <property type="match status" value="1"/>
</dbReference>
<protein>
    <submittedName>
        <fullName evidence="2">Uncharacterized protein</fullName>
    </submittedName>
</protein>
<dbReference type="Pfam" id="PF00076">
    <property type="entry name" value="RRM_1"/>
    <property type="match status" value="1"/>
</dbReference>
<dbReference type="InterPro" id="IPR035979">
    <property type="entry name" value="RBD_domain_sf"/>
</dbReference>
<reference evidence="2" key="1">
    <citation type="submission" date="2020-11" db="EMBL/GenBank/DDBJ databases">
        <authorList>
            <person name="Tran Van P."/>
        </authorList>
    </citation>
    <scope>NUCLEOTIDE SEQUENCE</scope>
</reference>